<evidence type="ECO:0000313" key="1">
    <source>
        <dbReference type="EMBL" id="EDR21874.1"/>
    </source>
</evidence>
<reference evidence="2" key="1">
    <citation type="submission" date="2007-12" db="EMBL/GenBank/DDBJ databases">
        <title>Annotation of Entamoeba dispar SAW760.</title>
        <authorList>
            <person name="Lorenzi H."/>
            <person name="Inman J."/>
            <person name="Schobel S."/>
            <person name="Amedeo P."/>
            <person name="Caler E."/>
        </authorList>
    </citation>
    <scope>NUCLEOTIDE SEQUENCE [LARGE SCALE GENOMIC DNA]</scope>
    <source>
        <strain evidence="2">ATCC PRA-260 / SAW760</strain>
    </source>
</reference>
<dbReference type="eggNOG" id="ENOG502RHIG">
    <property type="taxonomic scope" value="Eukaryota"/>
</dbReference>
<dbReference type="OrthoDB" id="25409at2759"/>
<protein>
    <recommendedName>
        <fullName evidence="3">Nucleoplasmin-like domain-containing protein</fullName>
    </recommendedName>
</protein>
<dbReference type="KEGG" id="edi:EDI_330960"/>
<dbReference type="VEuPathDB" id="AmoebaDB:EDI_330960"/>
<accession>B0EUC3</accession>
<keyword evidence="2" id="KW-1185">Reference proteome</keyword>
<organism evidence="2">
    <name type="scientific">Entamoeba dispar (strain ATCC PRA-260 / SAW760)</name>
    <dbReference type="NCBI Taxonomy" id="370354"/>
    <lineage>
        <taxon>Eukaryota</taxon>
        <taxon>Amoebozoa</taxon>
        <taxon>Evosea</taxon>
        <taxon>Archamoebae</taxon>
        <taxon>Mastigamoebida</taxon>
        <taxon>Entamoebidae</taxon>
        <taxon>Entamoeba</taxon>
    </lineage>
</organism>
<dbReference type="Proteomes" id="UP000008076">
    <property type="component" value="Unassembled WGS sequence"/>
</dbReference>
<proteinExistence type="predicted"/>
<dbReference type="EMBL" id="DS550854">
    <property type="protein sequence ID" value="EDR21874.1"/>
    <property type="molecule type" value="Genomic_DNA"/>
</dbReference>
<name>B0EUC3_ENTDS</name>
<sequence length="111" mass="12509">MKIVSFNLNNKKPLKITTVHSQYILRTISYSGDDNVVVFIVLEGKKPIRICRMNGSGSSEYLLPIDKSVSFMLKGKGTVTLTFTEHVLVSNDDTVSYMCDIITESDREKML</sequence>
<dbReference type="RefSeq" id="XP_001741672.1">
    <property type="nucleotide sequence ID" value="XM_001741620.1"/>
</dbReference>
<evidence type="ECO:0008006" key="3">
    <source>
        <dbReference type="Google" id="ProtNLM"/>
    </source>
</evidence>
<dbReference type="AlphaFoldDB" id="B0EUC3"/>
<dbReference type="GeneID" id="5886641"/>
<gene>
    <name evidence="1" type="ORF">EDI_330960</name>
</gene>
<evidence type="ECO:0000313" key="2">
    <source>
        <dbReference type="Proteomes" id="UP000008076"/>
    </source>
</evidence>
<dbReference type="OMA" id="PIRICRM"/>